<dbReference type="PhylomeDB" id="B3S0B4"/>
<dbReference type="SUPFAM" id="SSF48371">
    <property type="entry name" value="ARM repeat"/>
    <property type="match status" value="1"/>
</dbReference>
<keyword evidence="3" id="KW-1185">Reference proteome</keyword>
<feature type="non-terminal residue" evidence="2">
    <location>
        <position position="256"/>
    </location>
</feature>
<dbReference type="SMART" id="SM00543">
    <property type="entry name" value="MIF4G"/>
    <property type="match status" value="1"/>
</dbReference>
<dbReference type="AlphaFoldDB" id="B3S0B4"/>
<name>B3S0B4_TRIAD</name>
<gene>
    <name evidence="2" type="ORF">TRIADDRAFT_5699</name>
</gene>
<dbReference type="RefSeq" id="XP_002113508.1">
    <property type="nucleotide sequence ID" value="XM_002113472.1"/>
</dbReference>
<dbReference type="InParanoid" id="B3S0B4"/>
<dbReference type="KEGG" id="tad:TRIADDRAFT_5699"/>
<feature type="domain" description="MIF4G" evidence="1">
    <location>
        <begin position="2"/>
        <end position="237"/>
    </location>
</feature>
<dbReference type="eggNOG" id="KOG0401">
    <property type="taxonomic scope" value="Eukaryota"/>
</dbReference>
<organism evidence="2 3">
    <name type="scientific">Trichoplax adhaerens</name>
    <name type="common">Trichoplax reptans</name>
    <dbReference type="NCBI Taxonomy" id="10228"/>
    <lineage>
        <taxon>Eukaryota</taxon>
        <taxon>Metazoa</taxon>
        <taxon>Placozoa</taxon>
        <taxon>Uniplacotomia</taxon>
        <taxon>Trichoplacea</taxon>
        <taxon>Trichoplacidae</taxon>
        <taxon>Trichoplax</taxon>
    </lineage>
</organism>
<proteinExistence type="predicted"/>
<dbReference type="EMBL" id="DS985246">
    <property type="protein sequence ID" value="EDV23982.1"/>
    <property type="molecule type" value="Genomic_DNA"/>
</dbReference>
<dbReference type="Pfam" id="PF02854">
    <property type="entry name" value="MIF4G"/>
    <property type="match status" value="1"/>
</dbReference>
<dbReference type="PANTHER" id="PTHR23253:SF78">
    <property type="entry name" value="EUKARYOTIC TRANSLATION INITIATION FACTOR 4G1, ISOFORM B-RELATED"/>
    <property type="match status" value="1"/>
</dbReference>
<dbReference type="OrthoDB" id="514777at2759"/>
<feature type="non-terminal residue" evidence="2">
    <location>
        <position position="1"/>
    </location>
</feature>
<dbReference type="Proteomes" id="UP000009022">
    <property type="component" value="Unassembled WGS sequence"/>
</dbReference>
<dbReference type="InterPro" id="IPR016024">
    <property type="entry name" value="ARM-type_fold"/>
</dbReference>
<evidence type="ECO:0000313" key="3">
    <source>
        <dbReference type="Proteomes" id="UP000009022"/>
    </source>
</evidence>
<dbReference type="CTD" id="6754721"/>
<dbReference type="GeneID" id="6754721"/>
<dbReference type="GO" id="GO:0003723">
    <property type="term" value="F:RNA binding"/>
    <property type="evidence" value="ECO:0007669"/>
    <property type="project" value="InterPro"/>
</dbReference>
<evidence type="ECO:0000259" key="1">
    <source>
        <dbReference type="SMART" id="SM00543"/>
    </source>
</evidence>
<dbReference type="HOGENOM" id="CLU_030857_0_1_1"/>
<dbReference type="OMA" id="IMHTCIM"/>
<dbReference type="Gene3D" id="1.25.40.180">
    <property type="match status" value="1"/>
</dbReference>
<accession>B3S0B4</accession>
<reference evidence="2 3" key="1">
    <citation type="journal article" date="2008" name="Nature">
        <title>The Trichoplax genome and the nature of placozoans.</title>
        <authorList>
            <person name="Srivastava M."/>
            <person name="Begovic E."/>
            <person name="Chapman J."/>
            <person name="Putnam N.H."/>
            <person name="Hellsten U."/>
            <person name="Kawashima T."/>
            <person name="Kuo A."/>
            <person name="Mitros T."/>
            <person name="Salamov A."/>
            <person name="Carpenter M.L."/>
            <person name="Signorovitch A.Y."/>
            <person name="Moreno M.A."/>
            <person name="Kamm K."/>
            <person name="Grimwood J."/>
            <person name="Schmutz J."/>
            <person name="Shapiro H."/>
            <person name="Grigoriev I.V."/>
            <person name="Buss L.W."/>
            <person name="Schierwater B."/>
            <person name="Dellaporta S.L."/>
            <person name="Rokhsar D.S."/>
        </authorList>
    </citation>
    <scope>NUCLEOTIDE SEQUENCE [LARGE SCALE GENOMIC DNA]</scope>
    <source>
        <strain evidence="2 3">Grell-BS-1999</strain>
    </source>
</reference>
<dbReference type="InterPro" id="IPR003890">
    <property type="entry name" value="MIF4G-like_typ-3"/>
</dbReference>
<protein>
    <recommendedName>
        <fullName evidence="1">MIF4G domain-containing protein</fullName>
    </recommendedName>
</protein>
<evidence type="ECO:0000313" key="2">
    <source>
        <dbReference type="EMBL" id="EDV23982.1"/>
    </source>
</evidence>
<dbReference type="PANTHER" id="PTHR23253">
    <property type="entry name" value="EUKARYOTIC TRANSLATION INITIATION FACTOR 4 GAMMA"/>
    <property type="match status" value="1"/>
</dbReference>
<dbReference type="STRING" id="10228.B3S0B4"/>
<sequence length="256" mass="29732">ILNKVKAILNKLTPQKFDVLVGNFKELTIDNEARLMGAIDLIFEKAIAEPSFNRCYAQLCLLLQDTSIQKGADGLSGKSKNVTLRRLILNKCQAEFSKTKSFDSNKAERKEKRLAECNTNEEKRRVQEELDIEEIKARKRSLGNVKFIGELFKLGMLKENIIHQDCLVQLFHNSDEDSLESLCGFMTSVGKLLDRPDIADRMDQYFDRLKKLTQKKDRICARMRFMIQDVIDLRQNNWVPRRADNNPKKIDEIHRE</sequence>